<name>A0ABT4D7J9_9CLOT</name>
<protein>
    <recommendedName>
        <fullName evidence="4">Phage protein</fullName>
    </recommendedName>
</protein>
<dbReference type="EMBL" id="JAPQFJ010000005">
    <property type="protein sequence ID" value="MCY6958274.1"/>
    <property type="molecule type" value="Genomic_DNA"/>
</dbReference>
<sequence>MFNVLKMLKLELGNKEYFTDEEFTGILMLHNLSATDTYTNTMKKQLYEAALDVLEKIMNNSDYMRKLETEFGTQGDAYKNLEKQVDKIKDKIIEIEDEEAGKENKSVFMMYYTNEI</sequence>
<feature type="coiled-coil region" evidence="1">
    <location>
        <begin position="78"/>
        <end position="105"/>
    </location>
</feature>
<evidence type="ECO:0008006" key="4">
    <source>
        <dbReference type="Google" id="ProtNLM"/>
    </source>
</evidence>
<proteinExistence type="predicted"/>
<dbReference type="Proteomes" id="UP001144612">
    <property type="component" value="Unassembled WGS sequence"/>
</dbReference>
<keyword evidence="3" id="KW-1185">Reference proteome</keyword>
<evidence type="ECO:0000313" key="3">
    <source>
        <dbReference type="Proteomes" id="UP001144612"/>
    </source>
</evidence>
<reference evidence="2" key="1">
    <citation type="submission" date="2022-12" db="EMBL/GenBank/DDBJ databases">
        <title>Clostridium sp. nov., isolated from industrial wastewater.</title>
        <authorList>
            <person name="Jiayan W."/>
        </authorList>
    </citation>
    <scope>NUCLEOTIDE SEQUENCE</scope>
    <source>
        <strain evidence="2">ZC22-4</strain>
    </source>
</reference>
<accession>A0ABT4D7J9</accession>
<evidence type="ECO:0000313" key="2">
    <source>
        <dbReference type="EMBL" id="MCY6958274.1"/>
    </source>
</evidence>
<keyword evidence="1" id="KW-0175">Coiled coil</keyword>
<comment type="caution">
    <text evidence="2">The sequence shown here is derived from an EMBL/GenBank/DDBJ whole genome shotgun (WGS) entry which is preliminary data.</text>
</comment>
<evidence type="ECO:0000256" key="1">
    <source>
        <dbReference type="SAM" id="Coils"/>
    </source>
</evidence>
<gene>
    <name evidence="2" type="ORF">OW729_06620</name>
</gene>
<organism evidence="2 3">
    <name type="scientific">Clostridium brassicae</name>
    <dbReference type="NCBI Taxonomy" id="2999072"/>
    <lineage>
        <taxon>Bacteria</taxon>
        <taxon>Bacillati</taxon>
        <taxon>Bacillota</taxon>
        <taxon>Clostridia</taxon>
        <taxon>Eubacteriales</taxon>
        <taxon>Clostridiaceae</taxon>
        <taxon>Clostridium</taxon>
    </lineage>
</organism>
<dbReference type="RefSeq" id="WP_268060688.1">
    <property type="nucleotide sequence ID" value="NZ_JAPQFJ010000005.1"/>
</dbReference>